<accession>A0A7S3PEF5</accession>
<dbReference type="AlphaFoldDB" id="A0A7S3PEF5"/>
<name>A0A7S3PEF5_9STRA</name>
<gene>
    <name evidence="1" type="ORF">ASTO00021_LOCUS1399</name>
</gene>
<proteinExistence type="predicted"/>
<protein>
    <submittedName>
        <fullName evidence="1">Uncharacterized protein</fullName>
    </submittedName>
</protein>
<dbReference type="EMBL" id="HBIN01002165">
    <property type="protein sequence ID" value="CAE0431047.1"/>
    <property type="molecule type" value="Transcribed_RNA"/>
</dbReference>
<sequence>MSQFLSLSLDVINTAIMKHDNSRLNETLDNLEIAGYKEDALRVRDMLGPQLSNGKKKHISKHDKKVRRRTSSLYKNPSLGQIMVHPEDNGHPRQLERLPSLDMLWSRSPTASKLLYKYHWPQSNRKSRQETELIVHPTCSNPTMREALPTVNMKLARKY</sequence>
<organism evidence="1">
    <name type="scientific">Aplanochytrium stocchinoi</name>
    <dbReference type="NCBI Taxonomy" id="215587"/>
    <lineage>
        <taxon>Eukaryota</taxon>
        <taxon>Sar</taxon>
        <taxon>Stramenopiles</taxon>
        <taxon>Bigyra</taxon>
        <taxon>Labyrinthulomycetes</taxon>
        <taxon>Thraustochytrida</taxon>
        <taxon>Thraustochytriidae</taxon>
        <taxon>Aplanochytrium</taxon>
    </lineage>
</organism>
<evidence type="ECO:0000313" key="1">
    <source>
        <dbReference type="EMBL" id="CAE0431047.1"/>
    </source>
</evidence>
<reference evidence="1" key="1">
    <citation type="submission" date="2021-01" db="EMBL/GenBank/DDBJ databases">
        <authorList>
            <person name="Corre E."/>
            <person name="Pelletier E."/>
            <person name="Niang G."/>
            <person name="Scheremetjew M."/>
            <person name="Finn R."/>
            <person name="Kale V."/>
            <person name="Holt S."/>
            <person name="Cochrane G."/>
            <person name="Meng A."/>
            <person name="Brown T."/>
            <person name="Cohen L."/>
        </authorList>
    </citation>
    <scope>NUCLEOTIDE SEQUENCE</scope>
    <source>
        <strain evidence="1">GSBS06</strain>
    </source>
</reference>